<name>A0A2L2TMA9_9HYPO</name>
<dbReference type="STRING" id="56646.A0A2L2TMA9"/>
<organism evidence="1 2">
    <name type="scientific">Fusarium venenatum</name>
    <dbReference type="NCBI Taxonomy" id="56646"/>
    <lineage>
        <taxon>Eukaryota</taxon>
        <taxon>Fungi</taxon>
        <taxon>Dikarya</taxon>
        <taxon>Ascomycota</taxon>
        <taxon>Pezizomycotina</taxon>
        <taxon>Sordariomycetes</taxon>
        <taxon>Hypocreomycetidae</taxon>
        <taxon>Hypocreales</taxon>
        <taxon>Nectriaceae</taxon>
        <taxon>Fusarium</taxon>
    </lineage>
</organism>
<dbReference type="AlphaFoldDB" id="A0A2L2TMA9"/>
<evidence type="ECO:0008006" key="3">
    <source>
        <dbReference type="Google" id="ProtNLM"/>
    </source>
</evidence>
<keyword evidence="2" id="KW-1185">Reference proteome</keyword>
<dbReference type="EMBL" id="LN649230">
    <property type="protein sequence ID" value="CEI60355.1"/>
    <property type="molecule type" value="Genomic_DNA"/>
</dbReference>
<sequence>MTNTFEPTRASSVLGKWVEELYNSIFVQPDDQVSTNAFKNHVTEDFIARINHDQFTRQTFMEAVLKFRVDNTTSIQSTRDIQIWEASDGSAAGCVAQYMHFTDTNKETGVGTKSSTLLIASIKFIDGQRKLVDLTEVLKPSEFCVSIAACLVLGRGILPDPYCINDSFEEGDAPASID</sequence>
<dbReference type="Proteomes" id="UP000245910">
    <property type="component" value="Chromosome II"/>
</dbReference>
<reference evidence="2" key="1">
    <citation type="submission" date="2014-10" db="EMBL/GenBank/DDBJ databases">
        <authorList>
            <person name="King R."/>
        </authorList>
    </citation>
    <scope>NUCLEOTIDE SEQUENCE [LARGE SCALE GENOMIC DNA]</scope>
    <source>
        <strain evidence="2">A3/5</strain>
    </source>
</reference>
<accession>A0A2L2TMA9</accession>
<evidence type="ECO:0000313" key="1">
    <source>
        <dbReference type="EMBL" id="CEI60355.1"/>
    </source>
</evidence>
<evidence type="ECO:0000313" key="2">
    <source>
        <dbReference type="Proteomes" id="UP000245910"/>
    </source>
</evidence>
<proteinExistence type="predicted"/>
<protein>
    <recommendedName>
        <fullName evidence="3">SnoaL-like domain-containing protein</fullName>
    </recommendedName>
</protein>